<evidence type="ECO:0000256" key="4">
    <source>
        <dbReference type="ARBA" id="ARBA00023163"/>
    </source>
</evidence>
<dbReference type="EMBL" id="FTNK01000004">
    <property type="protein sequence ID" value="SIQ79691.1"/>
    <property type="molecule type" value="Genomic_DNA"/>
</dbReference>
<dbReference type="InterPro" id="IPR007627">
    <property type="entry name" value="RNA_pol_sigma70_r2"/>
</dbReference>
<evidence type="ECO:0000259" key="5">
    <source>
        <dbReference type="Pfam" id="PF04542"/>
    </source>
</evidence>
<comment type="similarity">
    <text evidence="1">Belongs to the sigma-70 factor family. ECF subfamily.</text>
</comment>
<dbReference type="CDD" id="cd06171">
    <property type="entry name" value="Sigma70_r4"/>
    <property type="match status" value="1"/>
</dbReference>
<gene>
    <name evidence="7" type="ORF">SAMN05421578_10492</name>
</gene>
<evidence type="ECO:0000256" key="1">
    <source>
        <dbReference type="ARBA" id="ARBA00010641"/>
    </source>
</evidence>
<evidence type="ECO:0000256" key="3">
    <source>
        <dbReference type="ARBA" id="ARBA00023082"/>
    </source>
</evidence>
<dbReference type="Proteomes" id="UP000186666">
    <property type="component" value="Unassembled WGS sequence"/>
</dbReference>
<reference evidence="7 8" key="1">
    <citation type="submission" date="2017-01" db="EMBL/GenBank/DDBJ databases">
        <authorList>
            <person name="Varghese N."/>
            <person name="Submissions S."/>
        </authorList>
    </citation>
    <scope>NUCLEOTIDE SEQUENCE [LARGE SCALE GENOMIC DNA]</scope>
    <source>
        <strain evidence="7 8">ATCC 23464</strain>
    </source>
</reference>
<dbReference type="PANTHER" id="PTHR43133:SF60">
    <property type="entry name" value="RNA POLYMERASE SIGMA FACTOR SIGV"/>
    <property type="match status" value="1"/>
</dbReference>
<evidence type="ECO:0000259" key="6">
    <source>
        <dbReference type="Pfam" id="PF08281"/>
    </source>
</evidence>
<sequence>MSERELFDIYNKDVYRTCYHMLQNAQDAEDVCHDVFITVFRQDWRSVEHIRAWILRIAMNHSLNILRKNRTKREKQEQIQIQHDQATMVIKSVNTIVMEKASADELQEQLSLLPDKLLAVVTLRYVGDLSMAEIAETLNIPTGTVKSRLHKALKVMRKNMERNELYLVKGEKRFGIN</sequence>
<dbReference type="InterPro" id="IPR014284">
    <property type="entry name" value="RNA_pol_sigma-70_dom"/>
</dbReference>
<accession>A0ABY1JUG1</accession>
<dbReference type="Gene3D" id="1.10.1740.10">
    <property type="match status" value="1"/>
</dbReference>
<dbReference type="Pfam" id="PF08281">
    <property type="entry name" value="Sigma70_r4_2"/>
    <property type="match status" value="1"/>
</dbReference>
<evidence type="ECO:0000313" key="7">
    <source>
        <dbReference type="EMBL" id="SIQ79691.1"/>
    </source>
</evidence>
<comment type="caution">
    <text evidence="7">The sequence shown here is derived from an EMBL/GenBank/DDBJ whole genome shotgun (WGS) entry which is preliminary data.</text>
</comment>
<dbReference type="InterPro" id="IPR013325">
    <property type="entry name" value="RNA_pol_sigma_r2"/>
</dbReference>
<dbReference type="Pfam" id="PF04542">
    <property type="entry name" value="Sigma70_r2"/>
    <property type="match status" value="1"/>
</dbReference>
<dbReference type="InterPro" id="IPR036388">
    <property type="entry name" value="WH-like_DNA-bd_sf"/>
</dbReference>
<dbReference type="NCBIfam" id="TIGR02937">
    <property type="entry name" value="sigma70-ECF"/>
    <property type="match status" value="1"/>
</dbReference>
<dbReference type="SUPFAM" id="SSF88659">
    <property type="entry name" value="Sigma3 and sigma4 domains of RNA polymerase sigma factors"/>
    <property type="match status" value="1"/>
</dbReference>
<protein>
    <submittedName>
        <fullName evidence="7">RNA polymerase sigma-70 factor, ECF subfamily</fullName>
    </submittedName>
</protein>
<organism evidence="7 8">
    <name type="scientific">Paenibacillus macquariensis</name>
    <dbReference type="NCBI Taxonomy" id="948756"/>
    <lineage>
        <taxon>Bacteria</taxon>
        <taxon>Bacillati</taxon>
        <taxon>Bacillota</taxon>
        <taxon>Bacilli</taxon>
        <taxon>Bacillales</taxon>
        <taxon>Paenibacillaceae</taxon>
        <taxon>Paenibacillus</taxon>
    </lineage>
</organism>
<dbReference type="SUPFAM" id="SSF88946">
    <property type="entry name" value="Sigma2 domain of RNA polymerase sigma factors"/>
    <property type="match status" value="1"/>
</dbReference>
<keyword evidence="8" id="KW-1185">Reference proteome</keyword>
<dbReference type="RefSeq" id="WP_068585776.1">
    <property type="nucleotide sequence ID" value="NZ_FTNK01000004.1"/>
</dbReference>
<feature type="domain" description="RNA polymerase sigma factor 70 region 4 type 2" evidence="6">
    <location>
        <begin position="104"/>
        <end position="154"/>
    </location>
</feature>
<dbReference type="InterPro" id="IPR013249">
    <property type="entry name" value="RNA_pol_sigma70_r4_t2"/>
</dbReference>
<dbReference type="Gene3D" id="1.10.10.10">
    <property type="entry name" value="Winged helix-like DNA-binding domain superfamily/Winged helix DNA-binding domain"/>
    <property type="match status" value="1"/>
</dbReference>
<evidence type="ECO:0000256" key="2">
    <source>
        <dbReference type="ARBA" id="ARBA00023015"/>
    </source>
</evidence>
<feature type="domain" description="RNA polymerase sigma-70 region 2" evidence="5">
    <location>
        <begin position="6"/>
        <end position="70"/>
    </location>
</feature>
<proteinExistence type="inferred from homology"/>
<dbReference type="InterPro" id="IPR039425">
    <property type="entry name" value="RNA_pol_sigma-70-like"/>
</dbReference>
<name>A0ABY1JUG1_9BACL</name>
<keyword evidence="3" id="KW-0731">Sigma factor</keyword>
<dbReference type="PANTHER" id="PTHR43133">
    <property type="entry name" value="RNA POLYMERASE ECF-TYPE SIGMA FACTO"/>
    <property type="match status" value="1"/>
</dbReference>
<dbReference type="InterPro" id="IPR013324">
    <property type="entry name" value="RNA_pol_sigma_r3/r4-like"/>
</dbReference>
<keyword evidence="4" id="KW-0804">Transcription</keyword>
<keyword evidence="2" id="KW-0805">Transcription regulation</keyword>
<evidence type="ECO:0000313" key="8">
    <source>
        <dbReference type="Proteomes" id="UP000186666"/>
    </source>
</evidence>